<organism evidence="1 2">
    <name type="scientific">Phragmitibacter flavus</name>
    <dbReference type="NCBI Taxonomy" id="2576071"/>
    <lineage>
        <taxon>Bacteria</taxon>
        <taxon>Pseudomonadati</taxon>
        <taxon>Verrucomicrobiota</taxon>
        <taxon>Verrucomicrobiia</taxon>
        <taxon>Verrucomicrobiales</taxon>
        <taxon>Verrucomicrobiaceae</taxon>
        <taxon>Phragmitibacter</taxon>
    </lineage>
</organism>
<gene>
    <name evidence="1" type="ORF">FEM03_04730</name>
</gene>
<evidence type="ECO:0000313" key="2">
    <source>
        <dbReference type="Proteomes" id="UP000306196"/>
    </source>
</evidence>
<evidence type="ECO:0000313" key="1">
    <source>
        <dbReference type="EMBL" id="TLD72033.1"/>
    </source>
</evidence>
<reference evidence="1 2" key="1">
    <citation type="submission" date="2019-05" db="EMBL/GenBank/DDBJ databases">
        <title>Verrucobacter flavum gen. nov., sp. nov. a new member of the family Verrucomicrobiaceae.</title>
        <authorList>
            <person name="Szuroczki S."/>
            <person name="Abbaszade G."/>
            <person name="Szabo A."/>
            <person name="Felfoldi T."/>
            <person name="Schumann P."/>
            <person name="Boka K."/>
            <person name="Keki Z."/>
            <person name="Toumi M."/>
            <person name="Toth E."/>
        </authorList>
    </citation>
    <scope>NUCLEOTIDE SEQUENCE [LARGE SCALE GENOMIC DNA]</scope>
    <source>
        <strain evidence="1 2">MG-N-17</strain>
    </source>
</reference>
<dbReference type="Proteomes" id="UP000306196">
    <property type="component" value="Unassembled WGS sequence"/>
</dbReference>
<name>A0A5R8KI86_9BACT</name>
<dbReference type="EMBL" id="VAUV01000003">
    <property type="protein sequence ID" value="TLD72033.1"/>
    <property type="molecule type" value="Genomic_DNA"/>
</dbReference>
<sequence>MNLGLFALTLIAVAAAFHFKSVSDDLRSKLDEHEQTKAQLEALREEFDYFKVKRRAGIIGQKFPVLELVDGSKLHQAEVKSINAATINVMHEVGVSRLKLCDLKDEFLKWEAVWSKSEAEKELQLLTQRDELAAKIFAEESAKIQREQVQTTLTSHSQNQSADRDRKISALTAQMGQIDAKLYQLRIAYNKRQSSVGREVSRPLVSSGCATSTVTTRNKINASGPVLTRLSLEIGNLESYRQKLLAQQEALRTQLE</sequence>
<accession>A0A5R8KI86</accession>
<comment type="caution">
    <text evidence="1">The sequence shown here is derived from an EMBL/GenBank/DDBJ whole genome shotgun (WGS) entry which is preliminary data.</text>
</comment>
<dbReference type="RefSeq" id="WP_138085036.1">
    <property type="nucleotide sequence ID" value="NZ_VAUV01000003.1"/>
</dbReference>
<keyword evidence="2" id="KW-1185">Reference proteome</keyword>
<proteinExistence type="predicted"/>
<protein>
    <submittedName>
        <fullName evidence="1">Uncharacterized protein</fullName>
    </submittedName>
</protein>
<dbReference type="AlphaFoldDB" id="A0A5R8KI86"/>